<dbReference type="CDD" id="cd06225">
    <property type="entry name" value="HAMP"/>
    <property type="match status" value="1"/>
</dbReference>
<dbReference type="Pfam" id="PF00672">
    <property type="entry name" value="HAMP"/>
    <property type="match status" value="1"/>
</dbReference>
<evidence type="ECO:0000259" key="6">
    <source>
        <dbReference type="PROSITE" id="PS50885"/>
    </source>
</evidence>
<reference evidence="8" key="1">
    <citation type="submission" date="2020-12" db="EMBL/GenBank/DDBJ databases">
        <title>Hymenobacter sp.</title>
        <authorList>
            <person name="Kim M.K."/>
        </authorList>
    </citation>
    <scope>NUCLEOTIDE SEQUENCE [LARGE SCALE GENOMIC DNA]</scope>
    <source>
        <strain evidence="8">BT325</strain>
    </source>
</reference>
<dbReference type="Proteomes" id="UP000620670">
    <property type="component" value="Unassembled WGS sequence"/>
</dbReference>
<sequence>MAFLARLKQPSVRMRVATLSGVMVLGFAVIGAVFQTGRSEVEQALLAQQTYSALAEKANGFRGRADGLKVAAGEWTTSRLSHHGQAFLDQHKALTAQLDEMSAAPGAILIAPEIDALKQHASALLSQGKALDKLYTGIGTKPDEGAQGRLLKAEANLEKLVRPLTGSGETIAWRLWAAMLGMFNQEARARILLEESILGAFEVEQGRFTRALAQLSGELAKEKAAVESASVSYQEAFHAWGELEREVAGQSEKLMGQFDLLVPVLDQLLAKVRTEAHKTEAQLTASQQRTFALILWAMGATLLFGLILNFIVGRSISLPLTRLQQAMRRLADGDASVEIPSTKGTDEIGAMARTVLVFRDNARERERLTREREGMAAVDAERAHAISNAIMAFDATVEQILAEVRDVTGDLAKASGQLEGSANHVTQQAQIAGSASQRTAQNMSAVASAAEELDASLSEVAAQTNASAKASERAVAEARGASGSMSVLSSATSQIGEVAGLIRSIAAQTNLLALNATIEAARAGEAGKGFAVVANEVKDLAGQTAKATEEIARQIEAVQAASRETLVALGTVQASVEDLAGVVSTVAGTVSQQTAAVSEIAHSVAQVSTEAQAGTSAIETTQGVALQSLDAARTVADLSVALEHQAQRLGAEIHQFLNSVKAA</sequence>
<dbReference type="InterPro" id="IPR004090">
    <property type="entry name" value="Chemotax_Me-accpt_rcpt"/>
</dbReference>
<dbReference type="InterPro" id="IPR004089">
    <property type="entry name" value="MCPsignal_dom"/>
</dbReference>
<dbReference type="PROSITE" id="PS50885">
    <property type="entry name" value="HAMP"/>
    <property type="match status" value="1"/>
</dbReference>
<organism evidence="7 8">
    <name type="scientific">Microvirga splendida</name>
    <dbReference type="NCBI Taxonomy" id="2795727"/>
    <lineage>
        <taxon>Bacteria</taxon>
        <taxon>Pseudomonadati</taxon>
        <taxon>Pseudomonadota</taxon>
        <taxon>Alphaproteobacteria</taxon>
        <taxon>Hyphomicrobiales</taxon>
        <taxon>Methylobacteriaceae</taxon>
        <taxon>Microvirga</taxon>
    </lineage>
</organism>
<dbReference type="EMBL" id="JAELXT010000021">
    <property type="protein sequence ID" value="MBJ6127155.1"/>
    <property type="molecule type" value="Genomic_DNA"/>
</dbReference>
<dbReference type="SMART" id="SM00304">
    <property type="entry name" value="HAMP"/>
    <property type="match status" value="1"/>
</dbReference>
<evidence type="ECO:0000256" key="3">
    <source>
        <dbReference type="PROSITE-ProRule" id="PRU00284"/>
    </source>
</evidence>
<evidence type="ECO:0000256" key="4">
    <source>
        <dbReference type="SAM" id="Phobius"/>
    </source>
</evidence>
<dbReference type="Pfam" id="PF00015">
    <property type="entry name" value="MCPsignal"/>
    <property type="match status" value="1"/>
</dbReference>
<feature type="domain" description="HAMP" evidence="6">
    <location>
        <begin position="314"/>
        <end position="367"/>
    </location>
</feature>
<evidence type="ECO:0000256" key="2">
    <source>
        <dbReference type="ARBA" id="ARBA00029447"/>
    </source>
</evidence>
<dbReference type="Gene3D" id="6.10.340.10">
    <property type="match status" value="1"/>
</dbReference>
<evidence type="ECO:0000256" key="1">
    <source>
        <dbReference type="ARBA" id="ARBA00023224"/>
    </source>
</evidence>
<dbReference type="InterPro" id="IPR003660">
    <property type="entry name" value="HAMP_dom"/>
</dbReference>
<dbReference type="PRINTS" id="PR00260">
    <property type="entry name" value="CHEMTRNSDUCR"/>
</dbReference>
<evidence type="ECO:0000259" key="5">
    <source>
        <dbReference type="PROSITE" id="PS50111"/>
    </source>
</evidence>
<keyword evidence="4" id="KW-0812">Transmembrane</keyword>
<dbReference type="SMART" id="SM00283">
    <property type="entry name" value="MA"/>
    <property type="match status" value="1"/>
</dbReference>
<evidence type="ECO:0000313" key="7">
    <source>
        <dbReference type="EMBL" id="MBJ6127155.1"/>
    </source>
</evidence>
<proteinExistence type="inferred from homology"/>
<dbReference type="PROSITE" id="PS50111">
    <property type="entry name" value="CHEMOTAXIS_TRANSDUC_2"/>
    <property type="match status" value="1"/>
</dbReference>
<keyword evidence="4" id="KW-0472">Membrane</keyword>
<dbReference type="PANTHER" id="PTHR32089">
    <property type="entry name" value="METHYL-ACCEPTING CHEMOTAXIS PROTEIN MCPB"/>
    <property type="match status" value="1"/>
</dbReference>
<dbReference type="PANTHER" id="PTHR32089:SF112">
    <property type="entry name" value="LYSOZYME-LIKE PROTEIN-RELATED"/>
    <property type="match status" value="1"/>
</dbReference>
<evidence type="ECO:0000313" key="8">
    <source>
        <dbReference type="Proteomes" id="UP000620670"/>
    </source>
</evidence>
<feature type="transmembrane region" description="Helical" evidence="4">
    <location>
        <begin position="291"/>
        <end position="312"/>
    </location>
</feature>
<keyword evidence="1 3" id="KW-0807">Transducer</keyword>
<dbReference type="Gene3D" id="1.10.287.950">
    <property type="entry name" value="Methyl-accepting chemotaxis protein"/>
    <property type="match status" value="1"/>
</dbReference>
<accession>A0ABS0Y516</accession>
<gene>
    <name evidence="7" type="ORF">JAO75_17270</name>
</gene>
<protein>
    <submittedName>
        <fullName evidence="7">Methyl-accepting chemotaxis protein</fullName>
    </submittedName>
</protein>
<keyword evidence="4" id="KW-1133">Transmembrane helix</keyword>
<comment type="similarity">
    <text evidence="2">Belongs to the methyl-accepting chemotaxis (MCP) protein family.</text>
</comment>
<comment type="caution">
    <text evidence="7">The sequence shown here is derived from an EMBL/GenBank/DDBJ whole genome shotgun (WGS) entry which is preliminary data.</text>
</comment>
<name>A0ABS0Y516_9HYPH</name>
<dbReference type="RefSeq" id="WP_199050385.1">
    <property type="nucleotide sequence ID" value="NZ_JAELXT010000021.1"/>
</dbReference>
<keyword evidence="8" id="KW-1185">Reference proteome</keyword>
<feature type="domain" description="Methyl-accepting transducer" evidence="5">
    <location>
        <begin position="414"/>
        <end position="639"/>
    </location>
</feature>
<dbReference type="SUPFAM" id="SSF58104">
    <property type="entry name" value="Methyl-accepting chemotaxis protein (MCP) signaling domain"/>
    <property type="match status" value="1"/>
</dbReference>